<reference evidence="2 3" key="1">
    <citation type="submission" date="2016-10" db="EMBL/GenBank/DDBJ databases">
        <authorList>
            <person name="de Groot N.N."/>
        </authorList>
    </citation>
    <scope>NUCLEOTIDE SEQUENCE [LARGE SCALE GENOMIC DNA]</scope>
    <source>
        <strain evidence="2 3">DSM 43941</strain>
    </source>
</reference>
<name>A0A1H2CTP0_9ACTN</name>
<feature type="region of interest" description="Disordered" evidence="1">
    <location>
        <begin position="1"/>
        <end position="31"/>
    </location>
</feature>
<protein>
    <submittedName>
        <fullName evidence="2">Uncharacterized protein</fullName>
    </submittedName>
</protein>
<keyword evidence="3" id="KW-1185">Reference proteome</keyword>
<feature type="compositionally biased region" description="Polar residues" evidence="1">
    <location>
        <begin position="1"/>
        <end position="14"/>
    </location>
</feature>
<dbReference type="NCBIfam" id="NF038356">
    <property type="entry name" value="actino_DLW39"/>
    <property type="match status" value="1"/>
</dbReference>
<proteinExistence type="predicted"/>
<evidence type="ECO:0000256" key="1">
    <source>
        <dbReference type="SAM" id="MobiDB-lite"/>
    </source>
</evidence>
<accession>A0A1H2CTP0</accession>
<organism evidence="2 3">
    <name type="scientific">Actinoplanes derwentensis</name>
    <dbReference type="NCBI Taxonomy" id="113562"/>
    <lineage>
        <taxon>Bacteria</taxon>
        <taxon>Bacillati</taxon>
        <taxon>Actinomycetota</taxon>
        <taxon>Actinomycetes</taxon>
        <taxon>Micromonosporales</taxon>
        <taxon>Micromonosporaceae</taxon>
        <taxon>Actinoplanes</taxon>
    </lineage>
</organism>
<dbReference type="AlphaFoldDB" id="A0A1H2CTP0"/>
<dbReference type="EMBL" id="LT629758">
    <property type="protein sequence ID" value="SDT73647.1"/>
    <property type="molecule type" value="Genomic_DNA"/>
</dbReference>
<evidence type="ECO:0000313" key="3">
    <source>
        <dbReference type="Proteomes" id="UP000198688"/>
    </source>
</evidence>
<gene>
    <name evidence="2" type="ORF">SAMN04489716_6736</name>
</gene>
<dbReference type="InterPro" id="IPR047990">
    <property type="entry name" value="DLW39-like"/>
</dbReference>
<dbReference type="STRING" id="113562.SAMN04489716_6736"/>
<evidence type="ECO:0000313" key="2">
    <source>
        <dbReference type="EMBL" id="SDT73647.1"/>
    </source>
</evidence>
<dbReference type="Proteomes" id="UP000198688">
    <property type="component" value="Chromosome I"/>
</dbReference>
<sequence>MFAESANQGHSSFWLTWGPSPQTPRHGDCGERSANDYGNLLLYGLVISSSGVEGCGSVLKKLLIIAGVVGVAALVVKKVKASSDERALWHEATTAPDLR</sequence>